<feature type="region of interest" description="Disordered" evidence="1">
    <location>
        <begin position="1"/>
        <end position="62"/>
    </location>
</feature>
<evidence type="ECO:0000313" key="2">
    <source>
        <dbReference type="EnsemblMetazoa" id="AAEL020632-PA"/>
    </source>
</evidence>
<keyword evidence="3" id="KW-1185">Reference proteome</keyword>
<name>A0A6I8TYL6_AEDAE</name>
<feature type="region of interest" description="Disordered" evidence="1">
    <location>
        <begin position="123"/>
        <end position="142"/>
    </location>
</feature>
<protein>
    <submittedName>
        <fullName evidence="2">Uncharacterized protein</fullName>
    </submittedName>
</protein>
<feature type="region of interest" description="Disordered" evidence="1">
    <location>
        <begin position="172"/>
        <end position="206"/>
    </location>
</feature>
<evidence type="ECO:0000313" key="3">
    <source>
        <dbReference type="Proteomes" id="UP000008820"/>
    </source>
</evidence>
<dbReference type="Proteomes" id="UP000008820">
    <property type="component" value="Chromosome 3"/>
</dbReference>
<evidence type="ECO:0000256" key="1">
    <source>
        <dbReference type="SAM" id="MobiDB-lite"/>
    </source>
</evidence>
<reference evidence="2" key="2">
    <citation type="submission" date="2020-05" db="UniProtKB">
        <authorList>
            <consortium name="EnsemblMetazoa"/>
        </authorList>
    </citation>
    <scope>IDENTIFICATION</scope>
    <source>
        <strain evidence="2">LVP_AGWG</strain>
    </source>
</reference>
<gene>
    <name evidence="2" type="primary">110678100</name>
</gene>
<organism evidence="2 3">
    <name type="scientific">Aedes aegypti</name>
    <name type="common">Yellowfever mosquito</name>
    <name type="synonym">Culex aegypti</name>
    <dbReference type="NCBI Taxonomy" id="7159"/>
    <lineage>
        <taxon>Eukaryota</taxon>
        <taxon>Metazoa</taxon>
        <taxon>Ecdysozoa</taxon>
        <taxon>Arthropoda</taxon>
        <taxon>Hexapoda</taxon>
        <taxon>Insecta</taxon>
        <taxon>Pterygota</taxon>
        <taxon>Neoptera</taxon>
        <taxon>Endopterygota</taxon>
        <taxon>Diptera</taxon>
        <taxon>Nematocera</taxon>
        <taxon>Culicoidea</taxon>
        <taxon>Culicidae</taxon>
        <taxon>Culicinae</taxon>
        <taxon>Aedini</taxon>
        <taxon>Aedes</taxon>
        <taxon>Stegomyia</taxon>
    </lineage>
</organism>
<dbReference type="EnsemblMetazoa" id="AAEL020632-RA">
    <property type="protein sequence ID" value="AAEL020632-PA"/>
    <property type="gene ID" value="AAEL020632"/>
</dbReference>
<sequence>MDENSTPDESWTQQPCKTVGRSKTYSEAEDIVNRLEMVTDSEDAQDMTQGTRGKPARKKTKFEAKSYNLAPPLIKRVMVKSTPPTIESTFQETVSATISNPQVSPTSPTNLVEIPGKSYREKLSAPDPTFTPQPFALEDTNPPRNLLESVYRLETHPTQPQQQALLPKSIPSPQELVFPKPSIAGPGHPSGIGNSENSNMSSQSHILSGSDGKQYFSLGNGCYMEVILPETNADETLIGNEPRYSSLDPTNLKPEKCDDDSYDDGMENSDIVSQLKTLTSRVEAVEARLDQLLVFMANIEKFITTRSAASASKEQKREPEDFGEFKKLCPILSEDQLQMVEHNLKNKPFADKFFRFFESEYNLNGKRDGRAFMKTILRRIVAPTILLPFSWKGNSRRTTDAVPFVVIL</sequence>
<accession>A0A6I8TYL6</accession>
<feature type="compositionally biased region" description="Polar residues" evidence="1">
    <location>
        <begin position="192"/>
        <end position="206"/>
    </location>
</feature>
<dbReference type="InParanoid" id="A0A6I8TYL6"/>
<reference evidence="2 3" key="1">
    <citation type="submission" date="2017-06" db="EMBL/GenBank/DDBJ databases">
        <title>Aedes aegypti genome working group (AGWG) sequencing and assembly.</title>
        <authorList>
            <consortium name="Aedes aegypti Genome Working Group (AGWG)"/>
            <person name="Matthews B.J."/>
        </authorList>
    </citation>
    <scope>NUCLEOTIDE SEQUENCE [LARGE SCALE GENOMIC DNA]</scope>
    <source>
        <strain evidence="2 3">LVP_AGWG</strain>
    </source>
</reference>
<dbReference type="OrthoDB" id="7768513at2759"/>
<proteinExistence type="predicted"/>
<feature type="compositionally biased region" description="Polar residues" evidence="1">
    <location>
        <begin position="7"/>
        <end position="25"/>
    </location>
</feature>
<dbReference type="AlphaFoldDB" id="A0A6I8TYL6"/>